<dbReference type="InterPro" id="IPR014748">
    <property type="entry name" value="Enoyl-CoA_hydra_C"/>
</dbReference>
<dbReference type="InterPro" id="IPR001753">
    <property type="entry name" value="Enoyl-CoA_hydra/iso"/>
</dbReference>
<comment type="caution">
    <text evidence="7">The sequence shown here is derived from an EMBL/GenBank/DDBJ whole genome shotgun (WGS) entry which is preliminary data.</text>
</comment>
<keyword evidence="8" id="KW-1185">Reference proteome</keyword>
<protein>
    <submittedName>
        <fullName evidence="7">Enoyl-CoA hydratase/carnithine racemase</fullName>
    </submittedName>
</protein>
<dbReference type="SUPFAM" id="SSF52096">
    <property type="entry name" value="ClpP/crotonase"/>
    <property type="match status" value="1"/>
</dbReference>
<evidence type="ECO:0000313" key="8">
    <source>
        <dbReference type="Proteomes" id="UP000284407"/>
    </source>
</evidence>
<name>A0A420DP06_9RHOB</name>
<comment type="similarity">
    <text evidence="2 6">Belongs to the enoyl-CoA hydratase/isomerase family.</text>
</comment>
<dbReference type="Gene3D" id="1.10.12.10">
    <property type="entry name" value="Lyase 2-enoyl-coa Hydratase, Chain A, domain 2"/>
    <property type="match status" value="1"/>
</dbReference>
<dbReference type="Gene3D" id="3.90.226.10">
    <property type="entry name" value="2-enoyl-CoA Hydratase, Chain A, domain 1"/>
    <property type="match status" value="1"/>
</dbReference>
<keyword evidence="3" id="KW-0276">Fatty acid metabolism</keyword>
<dbReference type="AlphaFoldDB" id="A0A420DP06"/>
<reference evidence="7 8" key="1">
    <citation type="submission" date="2018-09" db="EMBL/GenBank/DDBJ databases">
        <title>Genomic Encyclopedia of Archaeal and Bacterial Type Strains, Phase II (KMG-II): from individual species to whole genera.</title>
        <authorList>
            <person name="Goeker M."/>
        </authorList>
    </citation>
    <scope>NUCLEOTIDE SEQUENCE [LARGE SCALE GENOMIC DNA]</scope>
    <source>
        <strain evidence="7 8">DSM 11458</strain>
    </source>
</reference>
<dbReference type="PROSITE" id="PS00166">
    <property type="entry name" value="ENOYL_COA_HYDRATASE"/>
    <property type="match status" value="1"/>
</dbReference>
<evidence type="ECO:0000256" key="1">
    <source>
        <dbReference type="ARBA" id="ARBA00005005"/>
    </source>
</evidence>
<evidence type="ECO:0000256" key="2">
    <source>
        <dbReference type="ARBA" id="ARBA00005254"/>
    </source>
</evidence>
<dbReference type="Pfam" id="PF00378">
    <property type="entry name" value="ECH_1"/>
    <property type="match status" value="1"/>
</dbReference>
<dbReference type="STRING" id="1443111.Z949_2432"/>
<dbReference type="PANTHER" id="PTHR43149">
    <property type="entry name" value="ENOYL-COA HYDRATASE"/>
    <property type="match status" value="1"/>
</dbReference>
<dbReference type="RefSeq" id="WP_025062874.1">
    <property type="nucleotide sequence ID" value="NZ_RAQK01000001.1"/>
</dbReference>
<dbReference type="EMBL" id="RAQK01000001">
    <property type="protein sequence ID" value="RKE95917.1"/>
    <property type="molecule type" value="Genomic_DNA"/>
</dbReference>
<dbReference type="UniPathway" id="UPA00659"/>
<gene>
    <name evidence="7" type="ORF">C8N30_0463</name>
</gene>
<evidence type="ECO:0000256" key="6">
    <source>
        <dbReference type="RuleBase" id="RU003707"/>
    </source>
</evidence>
<organism evidence="7 8">
    <name type="scientific">Sulfitobacter guttiformis</name>
    <dbReference type="NCBI Taxonomy" id="74349"/>
    <lineage>
        <taxon>Bacteria</taxon>
        <taxon>Pseudomonadati</taxon>
        <taxon>Pseudomonadota</taxon>
        <taxon>Alphaproteobacteria</taxon>
        <taxon>Rhodobacterales</taxon>
        <taxon>Roseobacteraceae</taxon>
        <taxon>Sulfitobacter</taxon>
    </lineage>
</organism>
<evidence type="ECO:0000256" key="3">
    <source>
        <dbReference type="ARBA" id="ARBA00022832"/>
    </source>
</evidence>
<sequence>MSRVSVTYENHIAHVRLTRADKMNAVDQEMITAVIAAGNEVAASDARVVIVSGEGKAFCAGIDISGLSGMIGKDPAELLMPRTHGADADGQNTTNQWQEFAMVWARMDIPVIAAVQGVCFGAGIQLALGADIRIAAPDASFAVMEMKWGIVPDMGGMVLLPRLVRSDVLRLMTYTAEPISAEQAERWGLVTQLADNPLAAAQALAETIAGKSPSAVRAAKRLIAVAQTADEAAVLDAESREQVALMGKPHQMEVVAAAFGKRAAVFK</sequence>
<dbReference type="InterPro" id="IPR018376">
    <property type="entry name" value="Enoyl-CoA_hyd/isom_CS"/>
</dbReference>
<dbReference type="InterPro" id="IPR029045">
    <property type="entry name" value="ClpP/crotonase-like_dom_sf"/>
</dbReference>
<dbReference type="CDD" id="cd06558">
    <property type="entry name" value="crotonase-like"/>
    <property type="match status" value="1"/>
</dbReference>
<proteinExistence type="inferred from homology"/>
<dbReference type="OrthoDB" id="9781757at2"/>
<dbReference type="GO" id="GO:0016853">
    <property type="term" value="F:isomerase activity"/>
    <property type="evidence" value="ECO:0007669"/>
    <property type="project" value="UniProtKB-KW"/>
</dbReference>
<evidence type="ECO:0000256" key="4">
    <source>
        <dbReference type="ARBA" id="ARBA00023098"/>
    </source>
</evidence>
<dbReference type="PANTHER" id="PTHR43149:SF1">
    <property type="entry name" value="DELTA(3,5)-DELTA(2,4)-DIENOYL-COA ISOMERASE, MITOCHONDRIAL"/>
    <property type="match status" value="1"/>
</dbReference>
<evidence type="ECO:0000256" key="5">
    <source>
        <dbReference type="ARBA" id="ARBA00023235"/>
    </source>
</evidence>
<keyword evidence="5" id="KW-0413">Isomerase</keyword>
<accession>A0A420DP06</accession>
<evidence type="ECO:0000313" key="7">
    <source>
        <dbReference type="EMBL" id="RKE95917.1"/>
    </source>
</evidence>
<dbReference type="Proteomes" id="UP000284407">
    <property type="component" value="Unassembled WGS sequence"/>
</dbReference>
<dbReference type="NCBIfam" id="NF005699">
    <property type="entry name" value="PRK07509.1"/>
    <property type="match status" value="1"/>
</dbReference>
<dbReference type="InterPro" id="IPR045002">
    <property type="entry name" value="Ech1-like"/>
</dbReference>
<dbReference type="GO" id="GO:0006635">
    <property type="term" value="P:fatty acid beta-oxidation"/>
    <property type="evidence" value="ECO:0007669"/>
    <property type="project" value="UniProtKB-UniPathway"/>
</dbReference>
<keyword evidence="4" id="KW-0443">Lipid metabolism</keyword>
<comment type="pathway">
    <text evidence="1">Lipid metabolism; fatty acid beta-oxidation.</text>
</comment>